<organism evidence="2 3">
    <name type="scientific">Candidatus Acutalibacter pullistercoris</name>
    <dbReference type="NCBI Taxonomy" id="2838418"/>
    <lineage>
        <taxon>Bacteria</taxon>
        <taxon>Bacillati</taxon>
        <taxon>Bacillota</taxon>
        <taxon>Clostridia</taxon>
        <taxon>Eubacteriales</taxon>
        <taxon>Acutalibacteraceae</taxon>
        <taxon>Acutalibacter</taxon>
    </lineage>
</organism>
<dbReference type="Proteomes" id="UP000823915">
    <property type="component" value="Unassembled WGS sequence"/>
</dbReference>
<evidence type="ECO:0000313" key="3">
    <source>
        <dbReference type="Proteomes" id="UP000823915"/>
    </source>
</evidence>
<evidence type="ECO:0000256" key="1">
    <source>
        <dbReference type="SAM" id="Phobius"/>
    </source>
</evidence>
<evidence type="ECO:0000313" key="2">
    <source>
        <dbReference type="EMBL" id="HIY25618.1"/>
    </source>
</evidence>
<keyword evidence="1" id="KW-1133">Transmembrane helix</keyword>
<keyword evidence="1" id="KW-0472">Membrane</keyword>
<reference evidence="2" key="2">
    <citation type="submission" date="2021-04" db="EMBL/GenBank/DDBJ databases">
        <authorList>
            <person name="Gilroy R."/>
        </authorList>
    </citation>
    <scope>NUCLEOTIDE SEQUENCE</scope>
    <source>
        <strain evidence="2">1282</strain>
    </source>
</reference>
<protein>
    <submittedName>
        <fullName evidence="2">Uncharacterized protein</fullName>
    </submittedName>
</protein>
<dbReference type="AlphaFoldDB" id="A0A9D1YB19"/>
<accession>A0A9D1YB19</accession>
<keyword evidence="1" id="KW-0812">Transmembrane</keyword>
<sequence length="135" mass="14859">METGKQRRTAVVAVIAAVVVTAAVSVGGTLLWQRFHPPAAPNWVIREEDVLELLEEQAPIREYGGFVHRENQGSGIASVCYSLPMAYEGQLCWLFVYGGGEDETPQLVLLWDGEGFLSGQGELVKEYYNAQETTP</sequence>
<proteinExistence type="predicted"/>
<reference evidence="2" key="1">
    <citation type="journal article" date="2021" name="PeerJ">
        <title>Extensive microbial diversity within the chicken gut microbiome revealed by metagenomics and culture.</title>
        <authorList>
            <person name="Gilroy R."/>
            <person name="Ravi A."/>
            <person name="Getino M."/>
            <person name="Pursley I."/>
            <person name="Horton D.L."/>
            <person name="Alikhan N.F."/>
            <person name="Baker D."/>
            <person name="Gharbi K."/>
            <person name="Hall N."/>
            <person name="Watson M."/>
            <person name="Adriaenssens E.M."/>
            <person name="Foster-Nyarko E."/>
            <person name="Jarju S."/>
            <person name="Secka A."/>
            <person name="Antonio M."/>
            <person name="Oren A."/>
            <person name="Chaudhuri R.R."/>
            <person name="La Ragione R."/>
            <person name="Hildebrand F."/>
            <person name="Pallen M.J."/>
        </authorList>
    </citation>
    <scope>NUCLEOTIDE SEQUENCE</scope>
    <source>
        <strain evidence="2">1282</strain>
    </source>
</reference>
<dbReference type="EMBL" id="DXDU01000007">
    <property type="protein sequence ID" value="HIY25618.1"/>
    <property type="molecule type" value="Genomic_DNA"/>
</dbReference>
<gene>
    <name evidence="2" type="ORF">H9838_00400</name>
</gene>
<comment type="caution">
    <text evidence="2">The sequence shown here is derived from an EMBL/GenBank/DDBJ whole genome shotgun (WGS) entry which is preliminary data.</text>
</comment>
<name>A0A9D1YB19_9FIRM</name>
<feature type="transmembrane region" description="Helical" evidence="1">
    <location>
        <begin position="12"/>
        <end position="32"/>
    </location>
</feature>